<dbReference type="PANTHER" id="PTHR30292:SF0">
    <property type="entry name" value="5-OXOPROLINASE SUBUNIT A"/>
    <property type="match status" value="1"/>
</dbReference>
<dbReference type="Pfam" id="PF03746">
    <property type="entry name" value="LamB_YcsF"/>
    <property type="match status" value="1"/>
</dbReference>
<dbReference type="Gene3D" id="3.20.20.370">
    <property type="entry name" value="Glycoside hydrolase/deacetylase"/>
    <property type="match status" value="1"/>
</dbReference>
<keyword evidence="1" id="KW-0378">Hydrolase</keyword>
<dbReference type="EC" id="3.5.2.9" evidence="1"/>
<dbReference type="GO" id="GO:0005524">
    <property type="term" value="F:ATP binding"/>
    <property type="evidence" value="ECO:0007669"/>
    <property type="project" value="UniProtKB-UniRule"/>
</dbReference>
<proteinExistence type="inferred from homology"/>
<dbReference type="AlphaFoldDB" id="A0A8B2NYQ9"/>
<reference evidence="2 3" key="1">
    <citation type="submission" date="2018-05" db="EMBL/GenBank/DDBJ databases">
        <title>Acuticoccus sediminis sp. nov., isolated from deep-sea sediment of Indian Ocean.</title>
        <authorList>
            <person name="Liu X."/>
            <person name="Lai Q."/>
            <person name="Du Y."/>
            <person name="Sun F."/>
            <person name="Zhang X."/>
            <person name="Wang S."/>
            <person name="Shao Z."/>
        </authorList>
    </citation>
    <scope>NUCLEOTIDE SEQUENCE [LARGE SCALE GENOMIC DNA]</scope>
    <source>
        <strain evidence="2 3">PTG4-2</strain>
    </source>
</reference>
<dbReference type="GO" id="GO:0005975">
    <property type="term" value="P:carbohydrate metabolic process"/>
    <property type="evidence" value="ECO:0007669"/>
    <property type="project" value="InterPro"/>
</dbReference>
<gene>
    <name evidence="1" type="primary">pxpA</name>
    <name evidence="2" type="ORF">DLJ53_04515</name>
</gene>
<comment type="caution">
    <text evidence="2">The sequence shown here is derived from an EMBL/GenBank/DDBJ whole genome shotgun (WGS) entry which is preliminary data.</text>
</comment>
<evidence type="ECO:0000256" key="1">
    <source>
        <dbReference type="HAMAP-Rule" id="MF_00691"/>
    </source>
</evidence>
<sequence length="253" mass="26314">MTTIDLNSDCGESYGPWRMGDDAAILKIVTTANIACGFHAGDPDTMVETLRLAKESRVSVGAHPGFDDKPGFGRRILPMAPEAMTRMVAYQIGAFMGMAALVGVPVTHVKAHGALSNFACVNRPAADAIVAAVKAVDPSTTLLAVATTELERAALDAGLNVASEIFADRTYEPDGQLMSRAKPGSIIHEADVAAAHTVEMVKARAVIAHDGTRVATPIHSICVHGDNPHAVGVAAAVRKALEASGVTVAPFAR</sequence>
<name>A0A8B2NYQ9_9HYPH</name>
<dbReference type="EMBL" id="QHHQ01000001">
    <property type="protein sequence ID" value="RAI04513.1"/>
    <property type="molecule type" value="Genomic_DNA"/>
</dbReference>
<dbReference type="CDD" id="cd10787">
    <property type="entry name" value="LamB_YcsF_like"/>
    <property type="match status" value="1"/>
</dbReference>
<keyword evidence="1" id="KW-0547">Nucleotide-binding</keyword>
<dbReference type="RefSeq" id="WP_111344079.1">
    <property type="nucleotide sequence ID" value="NZ_JAIWKD010000001.1"/>
</dbReference>
<dbReference type="PANTHER" id="PTHR30292">
    <property type="entry name" value="UNCHARACTERIZED PROTEIN YBGL-RELATED"/>
    <property type="match status" value="1"/>
</dbReference>
<dbReference type="NCBIfam" id="NF003814">
    <property type="entry name" value="PRK05406.1-3"/>
    <property type="match status" value="1"/>
</dbReference>
<comment type="similarity">
    <text evidence="1">Belongs to the LamB/PxpA family.</text>
</comment>
<protein>
    <recommendedName>
        <fullName evidence="1">5-oxoprolinase subunit A</fullName>
        <shortName evidence="1">5-OPase subunit A</shortName>
        <ecNumber evidence="1">3.5.2.9</ecNumber>
    </recommendedName>
    <alternativeName>
        <fullName evidence="1">5-oxoprolinase (ATP-hydrolyzing) subunit A</fullName>
    </alternativeName>
</protein>
<dbReference type="NCBIfam" id="NF003816">
    <property type="entry name" value="PRK05406.1-5"/>
    <property type="match status" value="1"/>
</dbReference>
<dbReference type="HAMAP" id="MF_00691">
    <property type="entry name" value="PxpA"/>
    <property type="match status" value="1"/>
</dbReference>
<comment type="function">
    <text evidence="1">Catalyzes the cleavage of 5-oxoproline to form L-glutamate coupled to the hydrolysis of ATP to ADP and inorganic phosphate.</text>
</comment>
<dbReference type="Proteomes" id="UP000249590">
    <property type="component" value="Unassembled WGS sequence"/>
</dbReference>
<comment type="subunit">
    <text evidence="1">Forms a complex composed of PxpA, PxpB and PxpC.</text>
</comment>
<keyword evidence="1" id="KW-0067">ATP-binding</keyword>
<dbReference type="GO" id="GO:0017168">
    <property type="term" value="F:5-oxoprolinase (ATP-hydrolyzing) activity"/>
    <property type="evidence" value="ECO:0007669"/>
    <property type="project" value="UniProtKB-UniRule"/>
</dbReference>
<evidence type="ECO:0000313" key="2">
    <source>
        <dbReference type="EMBL" id="RAI04513.1"/>
    </source>
</evidence>
<accession>A0A8B2NYQ9</accession>
<dbReference type="InterPro" id="IPR011330">
    <property type="entry name" value="Glyco_hydro/deAcase_b/a-brl"/>
</dbReference>
<dbReference type="SUPFAM" id="SSF88713">
    <property type="entry name" value="Glycoside hydrolase/deacetylase"/>
    <property type="match status" value="1"/>
</dbReference>
<keyword evidence="3" id="KW-1185">Reference proteome</keyword>
<dbReference type="InterPro" id="IPR005501">
    <property type="entry name" value="LamB/YcsF/PxpA-like"/>
</dbReference>
<organism evidence="2 3">
    <name type="scientific">Acuticoccus sediminis</name>
    <dbReference type="NCBI Taxonomy" id="2184697"/>
    <lineage>
        <taxon>Bacteria</taxon>
        <taxon>Pseudomonadati</taxon>
        <taxon>Pseudomonadota</taxon>
        <taxon>Alphaproteobacteria</taxon>
        <taxon>Hyphomicrobiales</taxon>
        <taxon>Amorphaceae</taxon>
        <taxon>Acuticoccus</taxon>
    </lineage>
</organism>
<evidence type="ECO:0000313" key="3">
    <source>
        <dbReference type="Proteomes" id="UP000249590"/>
    </source>
</evidence>
<comment type="catalytic activity">
    <reaction evidence="1">
        <text>5-oxo-L-proline + ATP + 2 H2O = L-glutamate + ADP + phosphate + H(+)</text>
        <dbReference type="Rhea" id="RHEA:10348"/>
        <dbReference type="ChEBI" id="CHEBI:15377"/>
        <dbReference type="ChEBI" id="CHEBI:15378"/>
        <dbReference type="ChEBI" id="CHEBI:29985"/>
        <dbReference type="ChEBI" id="CHEBI:30616"/>
        <dbReference type="ChEBI" id="CHEBI:43474"/>
        <dbReference type="ChEBI" id="CHEBI:58402"/>
        <dbReference type="ChEBI" id="CHEBI:456216"/>
        <dbReference type="EC" id="3.5.2.9"/>
    </reaction>
</comment>
<dbReference type="OrthoDB" id="9773478at2"/>